<protein>
    <submittedName>
        <fullName evidence="1">HK97 gp10 family phage protein</fullName>
    </submittedName>
</protein>
<keyword evidence="2" id="KW-1185">Reference proteome</keyword>
<gene>
    <name evidence="1" type="ORF">PAF17_10520</name>
</gene>
<organism evidence="1 2">
    <name type="scientific">Paracoccus onchidii</name>
    <dbReference type="NCBI Taxonomy" id="3017813"/>
    <lineage>
        <taxon>Bacteria</taxon>
        <taxon>Pseudomonadati</taxon>
        <taxon>Pseudomonadota</taxon>
        <taxon>Alphaproteobacteria</taxon>
        <taxon>Rhodobacterales</taxon>
        <taxon>Paracoccaceae</taxon>
        <taxon>Paracoccus</taxon>
    </lineage>
</organism>
<evidence type="ECO:0000313" key="2">
    <source>
        <dbReference type="Proteomes" id="UP001165641"/>
    </source>
</evidence>
<dbReference type="Pfam" id="PF04883">
    <property type="entry name" value="HK97-gp10_like"/>
    <property type="match status" value="1"/>
</dbReference>
<dbReference type="EMBL" id="JAQBIE010000011">
    <property type="protein sequence ID" value="MDB6177934.1"/>
    <property type="molecule type" value="Genomic_DNA"/>
</dbReference>
<proteinExistence type="predicted"/>
<accession>A0ABT4ZFB6</accession>
<name>A0ABT4ZFB6_9RHOB</name>
<evidence type="ECO:0000313" key="1">
    <source>
        <dbReference type="EMBL" id="MDB6177934.1"/>
    </source>
</evidence>
<dbReference type="RefSeq" id="WP_271889046.1">
    <property type="nucleotide sequence ID" value="NZ_JAQBIE010000011.1"/>
</dbReference>
<sequence length="158" mass="17448">MSVTVDVEGFAELERTLDNLSKAAGKGVLRRALKKAAQPTADLASSMAPVRTGNLARSVIVGAKLDGRQARIHRRMFRDDKSSVEMFVGPSYLSGDGGRHGHLVEFGTWKMAAQPFMRPAWDQDKRAMLDRLSEELWAELEKAIRRAEKRAAKLAAKG</sequence>
<dbReference type="InterPro" id="IPR010064">
    <property type="entry name" value="HK97-gp10_tail"/>
</dbReference>
<dbReference type="NCBIfam" id="TIGR01725">
    <property type="entry name" value="phge_HK97_gp10"/>
    <property type="match status" value="1"/>
</dbReference>
<comment type="caution">
    <text evidence="1">The sequence shown here is derived from an EMBL/GenBank/DDBJ whole genome shotgun (WGS) entry which is preliminary data.</text>
</comment>
<dbReference type="Proteomes" id="UP001165641">
    <property type="component" value="Unassembled WGS sequence"/>
</dbReference>
<reference evidence="1" key="1">
    <citation type="submission" date="2022-12" db="EMBL/GenBank/DDBJ databases">
        <title>Paracoccus onchidii sp. nov., isolated from a marine invertebrate from the South China Sea.</title>
        <authorList>
            <person name="Xu S."/>
            <person name="Liu Z."/>
            <person name="Xu Y."/>
        </authorList>
    </citation>
    <scope>NUCLEOTIDE SEQUENCE</scope>
    <source>
        <strain evidence="1">Z330</strain>
    </source>
</reference>